<dbReference type="OrthoDB" id="9773982at2"/>
<accession>E3H9D4</accession>
<dbReference type="GO" id="GO:1990077">
    <property type="term" value="C:primosome complex"/>
    <property type="evidence" value="ECO:0007669"/>
    <property type="project" value="UniProtKB-UniRule"/>
</dbReference>
<protein>
    <recommendedName>
        <fullName evidence="11 12">Replicative DNA helicase</fullName>
        <ecNumber evidence="11 12">5.6.2.3</ecNumber>
    </recommendedName>
</protein>
<evidence type="ECO:0000256" key="12">
    <source>
        <dbReference type="RuleBase" id="RU362085"/>
    </source>
</evidence>
<dbReference type="PANTHER" id="PTHR30153:SF2">
    <property type="entry name" value="REPLICATIVE DNA HELICASE"/>
    <property type="match status" value="1"/>
</dbReference>
<dbReference type="eggNOG" id="COG0305">
    <property type="taxonomic scope" value="Bacteria"/>
</dbReference>
<evidence type="ECO:0000256" key="5">
    <source>
        <dbReference type="ARBA" id="ARBA00022801"/>
    </source>
</evidence>
<feature type="domain" description="SF4 helicase" evidence="13">
    <location>
        <begin position="179"/>
        <end position="445"/>
    </location>
</feature>
<proteinExistence type="inferred from homology"/>
<reference evidence="14 15" key="1">
    <citation type="journal article" date="2010" name="Stand. Genomic Sci.">
        <title>Complete genome sequence of Ilyobacter polytropus type strain (CuHbu1).</title>
        <authorList>
            <person name="Sikorski J."/>
            <person name="Chertkov O."/>
            <person name="Lapidus A."/>
            <person name="Nolan M."/>
            <person name="Lucas S."/>
            <person name="Del Rio T.G."/>
            <person name="Tice H."/>
            <person name="Cheng J.F."/>
            <person name="Tapia R."/>
            <person name="Han C."/>
            <person name="Goodwin L."/>
            <person name="Pitluck S."/>
            <person name="Liolios K."/>
            <person name="Ivanova N."/>
            <person name="Mavromatis K."/>
            <person name="Mikhailova N."/>
            <person name="Pati A."/>
            <person name="Chen A."/>
            <person name="Palaniappan K."/>
            <person name="Land M."/>
            <person name="Hauser L."/>
            <person name="Chang Y.J."/>
            <person name="Jeffries C.D."/>
            <person name="Brambilla E."/>
            <person name="Yasawong M."/>
            <person name="Rohde M."/>
            <person name="Pukall R."/>
            <person name="Spring S."/>
            <person name="Goker M."/>
            <person name="Woyke T."/>
            <person name="Bristow J."/>
            <person name="Eisen J.A."/>
            <person name="Markowitz V."/>
            <person name="Hugenholtz P."/>
            <person name="Kyrpides N.C."/>
            <person name="Klenk H.P."/>
        </authorList>
    </citation>
    <scope>NUCLEOTIDE SEQUENCE [LARGE SCALE GENOMIC DNA]</scope>
    <source>
        <strain evidence="15">ATCC 51220 / DSM 2926 / LMG 16218 / CuHBu1</strain>
    </source>
</reference>
<dbReference type="SUPFAM" id="SSF52540">
    <property type="entry name" value="P-loop containing nucleoside triphosphate hydrolases"/>
    <property type="match status" value="1"/>
</dbReference>
<dbReference type="CDD" id="cd00984">
    <property type="entry name" value="DnaB_C"/>
    <property type="match status" value="1"/>
</dbReference>
<evidence type="ECO:0000256" key="8">
    <source>
        <dbReference type="ARBA" id="ARBA00023125"/>
    </source>
</evidence>
<organism evidence="14 15">
    <name type="scientific">Ilyobacter polytropus (strain ATCC 51220 / DSM 2926 / LMG 16218 / CuHBu1)</name>
    <dbReference type="NCBI Taxonomy" id="572544"/>
    <lineage>
        <taxon>Bacteria</taxon>
        <taxon>Fusobacteriati</taxon>
        <taxon>Fusobacteriota</taxon>
        <taxon>Fusobacteriia</taxon>
        <taxon>Fusobacteriales</taxon>
        <taxon>Fusobacteriaceae</taxon>
        <taxon>Ilyobacter</taxon>
    </lineage>
</organism>
<evidence type="ECO:0000259" key="13">
    <source>
        <dbReference type="PROSITE" id="PS51199"/>
    </source>
</evidence>
<evidence type="ECO:0000256" key="11">
    <source>
        <dbReference type="NCBIfam" id="TIGR00665"/>
    </source>
</evidence>
<dbReference type="InterPro" id="IPR007692">
    <property type="entry name" value="DNA_helicase_DnaB"/>
</dbReference>
<keyword evidence="15" id="KW-1185">Reference proteome</keyword>
<evidence type="ECO:0000313" key="15">
    <source>
        <dbReference type="Proteomes" id="UP000006875"/>
    </source>
</evidence>
<evidence type="ECO:0000256" key="1">
    <source>
        <dbReference type="ARBA" id="ARBA00008428"/>
    </source>
</evidence>
<dbReference type="Gene3D" id="1.10.860.10">
    <property type="entry name" value="DNAb Helicase, Chain A"/>
    <property type="match status" value="1"/>
</dbReference>
<evidence type="ECO:0000256" key="6">
    <source>
        <dbReference type="ARBA" id="ARBA00022806"/>
    </source>
</evidence>
<comment type="function">
    <text evidence="12">The main replicative DNA helicase, it participates in initiation and elongation during chromosome replication. Travels ahead of the DNA replisome, separating dsDNA into templates for DNA synthesis. A processive ATP-dependent 5'-3' DNA helicase it has DNA-dependent ATPase activity.</text>
</comment>
<keyword evidence="5 12" id="KW-0378">Hydrolase</keyword>
<dbReference type="FunFam" id="1.10.860.10:FF:000001">
    <property type="entry name" value="Replicative DNA helicase"/>
    <property type="match status" value="1"/>
</dbReference>
<dbReference type="SMART" id="SM00382">
    <property type="entry name" value="AAA"/>
    <property type="match status" value="1"/>
</dbReference>
<dbReference type="GO" id="GO:0003677">
    <property type="term" value="F:DNA binding"/>
    <property type="evidence" value="ECO:0007669"/>
    <property type="project" value="UniProtKB-UniRule"/>
</dbReference>
<dbReference type="KEGG" id="ipo:Ilyop_1262"/>
<dbReference type="SUPFAM" id="SSF48024">
    <property type="entry name" value="N-terminal domain of DnaB helicase"/>
    <property type="match status" value="1"/>
</dbReference>
<dbReference type="GO" id="GO:0005829">
    <property type="term" value="C:cytosol"/>
    <property type="evidence" value="ECO:0007669"/>
    <property type="project" value="TreeGrafter"/>
</dbReference>
<keyword evidence="2 12" id="KW-0639">Primosome</keyword>
<dbReference type="InterPro" id="IPR036185">
    <property type="entry name" value="DNA_heli_DnaB-like_N_sf"/>
</dbReference>
<dbReference type="STRING" id="572544.Ilyop_1262"/>
<dbReference type="NCBIfam" id="TIGR00665">
    <property type="entry name" value="DnaB"/>
    <property type="match status" value="1"/>
</dbReference>
<keyword evidence="6 12" id="KW-0347">Helicase</keyword>
<evidence type="ECO:0000256" key="10">
    <source>
        <dbReference type="ARBA" id="ARBA00048954"/>
    </source>
</evidence>
<dbReference type="Pfam" id="PF00772">
    <property type="entry name" value="DnaB"/>
    <property type="match status" value="1"/>
</dbReference>
<dbReference type="EMBL" id="CP002281">
    <property type="protein sequence ID" value="ADO83043.1"/>
    <property type="molecule type" value="Genomic_DNA"/>
</dbReference>
<evidence type="ECO:0000256" key="9">
    <source>
        <dbReference type="ARBA" id="ARBA00023235"/>
    </source>
</evidence>
<dbReference type="AlphaFoldDB" id="E3H9D4"/>
<evidence type="ECO:0000313" key="14">
    <source>
        <dbReference type="EMBL" id="ADO83043.1"/>
    </source>
</evidence>
<dbReference type="HOGENOM" id="CLU_005373_0_0_0"/>
<dbReference type="PANTHER" id="PTHR30153">
    <property type="entry name" value="REPLICATIVE DNA HELICASE DNAB"/>
    <property type="match status" value="1"/>
</dbReference>
<evidence type="ECO:0000256" key="4">
    <source>
        <dbReference type="ARBA" id="ARBA00022741"/>
    </source>
</evidence>
<sequence length="446" mass="49349">MHDLDKLRKVPSSLEAEKSILGGILLKPDALGDVVEILAPGDFYKAAHRNIYEAMIAAYNNGEVIDPIVLIDKLKKQEKFDESGGNSIIYEIIEEVPTAANILSYAKIVKEKAILRRLGDVGTKIVEMTYEGYEDADAILDKAEGMIFKISETKEAKDVVGISHILGEEFERLENLQNNRGATIGISSGFKHFDDMTSGFHPSDLVIIAARPSMGKTAFVLNLALNAVKNGDNGVLIFSLEMSNSQLLQRLLAVEGSLPLQKIRNGFLNDEEWGRLGIASAKLANSKIHIADTPNVSVLEIRAMARRLKAAGKLDMILIDYLQLISGSGSKNDSRQQEISDISRALKGIARELNVPVIALSQLSRAPEQRADRRPILSDLRESGAIEQDADMVVFLYRDDYYNEESEFKGITEINIGKQRNGPVGTVNLRFFHELTKFADYTTKID</sequence>
<dbReference type="PROSITE" id="PS51199">
    <property type="entry name" value="SF4_HELICASE"/>
    <property type="match status" value="1"/>
</dbReference>
<dbReference type="NCBIfam" id="NF004384">
    <property type="entry name" value="PRK05748.1"/>
    <property type="match status" value="1"/>
</dbReference>
<name>E3H9D4_ILYPC</name>
<gene>
    <name evidence="14" type="ordered locus">Ilyop_1262</name>
</gene>
<comment type="similarity">
    <text evidence="1 12">Belongs to the helicase family. DnaB subfamily.</text>
</comment>
<comment type="catalytic activity">
    <reaction evidence="10 12">
        <text>ATP + H2O = ADP + phosphate + H(+)</text>
        <dbReference type="Rhea" id="RHEA:13065"/>
        <dbReference type="ChEBI" id="CHEBI:15377"/>
        <dbReference type="ChEBI" id="CHEBI:15378"/>
        <dbReference type="ChEBI" id="CHEBI:30616"/>
        <dbReference type="ChEBI" id="CHEBI:43474"/>
        <dbReference type="ChEBI" id="CHEBI:456216"/>
        <dbReference type="EC" id="5.6.2.3"/>
    </reaction>
</comment>
<dbReference type="InterPro" id="IPR016136">
    <property type="entry name" value="DNA_helicase_N/primase_C"/>
</dbReference>
<dbReference type="FunFam" id="3.40.50.300:FF:001761">
    <property type="entry name" value="Replicative DNA helicase"/>
    <property type="match status" value="1"/>
</dbReference>
<dbReference type="Gene3D" id="3.40.50.300">
    <property type="entry name" value="P-loop containing nucleotide triphosphate hydrolases"/>
    <property type="match status" value="1"/>
</dbReference>
<dbReference type="RefSeq" id="WP_013387710.1">
    <property type="nucleotide sequence ID" value="NC_014632.1"/>
</dbReference>
<keyword evidence="4 12" id="KW-0547">Nucleotide-binding</keyword>
<dbReference type="GO" id="GO:0006269">
    <property type="term" value="P:DNA replication, synthesis of primer"/>
    <property type="evidence" value="ECO:0007669"/>
    <property type="project" value="UniProtKB-UniRule"/>
</dbReference>
<dbReference type="GO" id="GO:0016887">
    <property type="term" value="F:ATP hydrolysis activity"/>
    <property type="evidence" value="ECO:0007669"/>
    <property type="project" value="RHEA"/>
</dbReference>
<dbReference type="Proteomes" id="UP000006875">
    <property type="component" value="Chromosome"/>
</dbReference>
<dbReference type="InterPro" id="IPR007693">
    <property type="entry name" value="DNA_helicase_DnaB-like_N"/>
</dbReference>
<dbReference type="InterPro" id="IPR003593">
    <property type="entry name" value="AAA+_ATPase"/>
</dbReference>
<evidence type="ECO:0000256" key="2">
    <source>
        <dbReference type="ARBA" id="ARBA00022515"/>
    </source>
</evidence>
<keyword evidence="7 12" id="KW-0067">ATP-binding</keyword>
<dbReference type="InterPro" id="IPR027417">
    <property type="entry name" value="P-loop_NTPase"/>
</dbReference>
<keyword evidence="3 12" id="KW-0235">DNA replication</keyword>
<dbReference type="InterPro" id="IPR007694">
    <property type="entry name" value="DNA_helicase_DnaB-like_C"/>
</dbReference>
<dbReference type="GO" id="GO:0005524">
    <property type="term" value="F:ATP binding"/>
    <property type="evidence" value="ECO:0007669"/>
    <property type="project" value="UniProtKB-UniRule"/>
</dbReference>
<keyword evidence="8 12" id="KW-0238">DNA-binding</keyword>
<dbReference type="EC" id="5.6.2.3" evidence="11 12"/>
<dbReference type="GO" id="GO:0043139">
    <property type="term" value="F:5'-3' DNA helicase activity"/>
    <property type="evidence" value="ECO:0007669"/>
    <property type="project" value="UniProtKB-EC"/>
</dbReference>
<evidence type="ECO:0000256" key="3">
    <source>
        <dbReference type="ARBA" id="ARBA00022705"/>
    </source>
</evidence>
<evidence type="ECO:0000256" key="7">
    <source>
        <dbReference type="ARBA" id="ARBA00022840"/>
    </source>
</evidence>
<dbReference type="Pfam" id="PF03796">
    <property type="entry name" value="DnaB_C"/>
    <property type="match status" value="1"/>
</dbReference>
<keyword evidence="9" id="KW-0413">Isomerase</keyword>